<protein>
    <submittedName>
        <fullName evidence="2">Uncharacterized protein</fullName>
    </submittedName>
</protein>
<dbReference type="EMBL" id="DXBV01000105">
    <property type="protein sequence ID" value="HIZ31605.1"/>
    <property type="molecule type" value="Genomic_DNA"/>
</dbReference>
<reference evidence="2" key="2">
    <citation type="submission" date="2021-04" db="EMBL/GenBank/DDBJ databases">
        <authorList>
            <person name="Gilroy R."/>
        </authorList>
    </citation>
    <scope>NUCLEOTIDE SEQUENCE</scope>
    <source>
        <strain evidence="2">ChiGjej4B4-18154</strain>
    </source>
</reference>
<reference evidence="2" key="1">
    <citation type="journal article" date="2021" name="PeerJ">
        <title>Extensive microbial diversity within the chicken gut microbiome revealed by metagenomics and culture.</title>
        <authorList>
            <person name="Gilroy R."/>
            <person name="Ravi A."/>
            <person name="Getino M."/>
            <person name="Pursley I."/>
            <person name="Horton D.L."/>
            <person name="Alikhan N.F."/>
            <person name="Baker D."/>
            <person name="Gharbi K."/>
            <person name="Hall N."/>
            <person name="Watson M."/>
            <person name="Adriaenssens E.M."/>
            <person name="Foster-Nyarko E."/>
            <person name="Jarju S."/>
            <person name="Secka A."/>
            <person name="Antonio M."/>
            <person name="Oren A."/>
            <person name="Chaudhuri R.R."/>
            <person name="La Ragione R."/>
            <person name="Hildebrand F."/>
            <person name="Pallen M.J."/>
        </authorList>
    </citation>
    <scope>NUCLEOTIDE SEQUENCE</scope>
    <source>
        <strain evidence="2">ChiGjej4B4-18154</strain>
    </source>
</reference>
<feature type="compositionally biased region" description="Basic and acidic residues" evidence="1">
    <location>
        <begin position="59"/>
        <end position="68"/>
    </location>
</feature>
<dbReference type="Proteomes" id="UP000824035">
    <property type="component" value="Unassembled WGS sequence"/>
</dbReference>
<proteinExistence type="predicted"/>
<organism evidence="2 3">
    <name type="scientific">Candidatus Allofournierella merdipullorum</name>
    <dbReference type="NCBI Taxonomy" id="2838595"/>
    <lineage>
        <taxon>Bacteria</taxon>
        <taxon>Bacillati</taxon>
        <taxon>Bacillota</taxon>
        <taxon>Clostridia</taxon>
        <taxon>Eubacteriales</taxon>
        <taxon>Oscillospiraceae</taxon>
        <taxon>Allofournierella</taxon>
    </lineage>
</organism>
<gene>
    <name evidence="2" type="ORF">H9813_10315</name>
</gene>
<sequence length="68" mass="7055">MGGGKGFGVGLVAAIDRHDFCVVDKAGVALSVDIGDEAGAQQGDFCLAHGKDPPFLSQRESKHSQSRL</sequence>
<evidence type="ECO:0000313" key="3">
    <source>
        <dbReference type="Proteomes" id="UP000824035"/>
    </source>
</evidence>
<accession>A0A9D2E6A6</accession>
<comment type="caution">
    <text evidence="2">The sequence shown here is derived from an EMBL/GenBank/DDBJ whole genome shotgun (WGS) entry which is preliminary data.</text>
</comment>
<name>A0A9D2E6A6_9FIRM</name>
<evidence type="ECO:0000256" key="1">
    <source>
        <dbReference type="SAM" id="MobiDB-lite"/>
    </source>
</evidence>
<dbReference type="AlphaFoldDB" id="A0A9D2E6A6"/>
<feature type="region of interest" description="Disordered" evidence="1">
    <location>
        <begin position="49"/>
        <end position="68"/>
    </location>
</feature>
<evidence type="ECO:0000313" key="2">
    <source>
        <dbReference type="EMBL" id="HIZ31605.1"/>
    </source>
</evidence>